<protein>
    <submittedName>
        <fullName evidence="1">13599_t:CDS:1</fullName>
    </submittedName>
</protein>
<name>A0A9N9IDD9_9GLOM</name>
<comment type="caution">
    <text evidence="1">The sequence shown here is derived from an EMBL/GenBank/DDBJ whole genome shotgun (WGS) entry which is preliminary data.</text>
</comment>
<feature type="non-terminal residue" evidence="1">
    <location>
        <position position="1"/>
    </location>
</feature>
<dbReference type="EMBL" id="CAJVPZ010028299">
    <property type="protein sequence ID" value="CAG8730966.1"/>
    <property type="molecule type" value="Genomic_DNA"/>
</dbReference>
<gene>
    <name evidence="1" type="ORF">RFULGI_LOCUS12127</name>
</gene>
<evidence type="ECO:0000313" key="1">
    <source>
        <dbReference type="EMBL" id="CAG8730966.1"/>
    </source>
</evidence>
<reference evidence="1" key="1">
    <citation type="submission" date="2021-06" db="EMBL/GenBank/DDBJ databases">
        <authorList>
            <person name="Kallberg Y."/>
            <person name="Tangrot J."/>
            <person name="Rosling A."/>
        </authorList>
    </citation>
    <scope>NUCLEOTIDE SEQUENCE</scope>
    <source>
        <strain evidence="1">IN212</strain>
    </source>
</reference>
<dbReference type="AlphaFoldDB" id="A0A9N9IDD9"/>
<proteinExistence type="predicted"/>
<evidence type="ECO:0000313" key="2">
    <source>
        <dbReference type="Proteomes" id="UP000789396"/>
    </source>
</evidence>
<keyword evidence="2" id="KW-1185">Reference proteome</keyword>
<dbReference type="Proteomes" id="UP000789396">
    <property type="component" value="Unassembled WGS sequence"/>
</dbReference>
<organism evidence="1 2">
    <name type="scientific">Racocetra fulgida</name>
    <dbReference type="NCBI Taxonomy" id="60492"/>
    <lineage>
        <taxon>Eukaryota</taxon>
        <taxon>Fungi</taxon>
        <taxon>Fungi incertae sedis</taxon>
        <taxon>Mucoromycota</taxon>
        <taxon>Glomeromycotina</taxon>
        <taxon>Glomeromycetes</taxon>
        <taxon>Diversisporales</taxon>
        <taxon>Gigasporaceae</taxon>
        <taxon>Racocetra</taxon>
    </lineage>
</organism>
<dbReference type="OrthoDB" id="2429285at2759"/>
<sequence length="72" mass="8308">GTNITSQVDSSDIGKVTFHETTHNPQNSPYVIGNYLTRCQEQESAWLFVYDIKAEKKVTDENVLKRVSLYNW</sequence>
<accession>A0A9N9IDD9</accession>